<proteinExistence type="predicted"/>
<keyword evidence="2" id="KW-1185">Reference proteome</keyword>
<accession>A0ACB8BVV6</accession>
<name>A0ACB8BVV6_9AGAM</name>
<dbReference type="Proteomes" id="UP000790709">
    <property type="component" value="Unassembled WGS sequence"/>
</dbReference>
<dbReference type="EMBL" id="MU266342">
    <property type="protein sequence ID" value="KAH7929358.1"/>
    <property type="molecule type" value="Genomic_DNA"/>
</dbReference>
<sequence length="113" mass="13209">MSGRQQRVMVQPINVIFKNLQQRTKVVIWLYDNIEMRIEGRIIALARWFLVCPVWIASAFLPKDLFTFIGFDEFMNVVIDEAAEVYVKDAKPRRELGRILLKGDNITLIQQVV</sequence>
<organism evidence="1 2">
    <name type="scientific">Leucogyrophana mollusca</name>
    <dbReference type="NCBI Taxonomy" id="85980"/>
    <lineage>
        <taxon>Eukaryota</taxon>
        <taxon>Fungi</taxon>
        <taxon>Dikarya</taxon>
        <taxon>Basidiomycota</taxon>
        <taxon>Agaricomycotina</taxon>
        <taxon>Agaricomycetes</taxon>
        <taxon>Agaricomycetidae</taxon>
        <taxon>Boletales</taxon>
        <taxon>Boletales incertae sedis</taxon>
        <taxon>Leucogyrophana</taxon>
    </lineage>
</organism>
<evidence type="ECO:0000313" key="1">
    <source>
        <dbReference type="EMBL" id="KAH7929358.1"/>
    </source>
</evidence>
<comment type="caution">
    <text evidence="1">The sequence shown here is derived from an EMBL/GenBank/DDBJ whole genome shotgun (WGS) entry which is preliminary data.</text>
</comment>
<reference evidence="1" key="1">
    <citation type="journal article" date="2021" name="New Phytol.">
        <title>Evolutionary innovations through gain and loss of genes in the ectomycorrhizal Boletales.</title>
        <authorList>
            <person name="Wu G."/>
            <person name="Miyauchi S."/>
            <person name="Morin E."/>
            <person name="Kuo A."/>
            <person name="Drula E."/>
            <person name="Varga T."/>
            <person name="Kohler A."/>
            <person name="Feng B."/>
            <person name="Cao Y."/>
            <person name="Lipzen A."/>
            <person name="Daum C."/>
            <person name="Hundley H."/>
            <person name="Pangilinan J."/>
            <person name="Johnson J."/>
            <person name="Barry K."/>
            <person name="LaButti K."/>
            <person name="Ng V."/>
            <person name="Ahrendt S."/>
            <person name="Min B."/>
            <person name="Choi I.G."/>
            <person name="Park H."/>
            <person name="Plett J.M."/>
            <person name="Magnuson J."/>
            <person name="Spatafora J.W."/>
            <person name="Nagy L.G."/>
            <person name="Henrissat B."/>
            <person name="Grigoriev I.V."/>
            <person name="Yang Z.L."/>
            <person name="Xu J."/>
            <person name="Martin F.M."/>
        </authorList>
    </citation>
    <scope>NUCLEOTIDE SEQUENCE</scope>
    <source>
        <strain evidence="1">KUC20120723A-06</strain>
    </source>
</reference>
<gene>
    <name evidence="1" type="ORF">BV22DRAFT_1192101</name>
</gene>
<protein>
    <submittedName>
        <fullName evidence="1">Uncharacterized protein</fullName>
    </submittedName>
</protein>
<evidence type="ECO:0000313" key="2">
    <source>
        <dbReference type="Proteomes" id="UP000790709"/>
    </source>
</evidence>